<dbReference type="PANTHER" id="PTHR31286">
    <property type="entry name" value="GLYCINE-RICH CELL WALL STRUCTURAL PROTEIN 1.8-LIKE"/>
    <property type="match status" value="1"/>
</dbReference>
<evidence type="ECO:0000313" key="3">
    <source>
        <dbReference type="EMBL" id="GMI82565.1"/>
    </source>
</evidence>
<accession>A0A9W7M1H2</accession>
<evidence type="ECO:0000256" key="1">
    <source>
        <dbReference type="SAM" id="MobiDB-lite"/>
    </source>
</evidence>
<dbReference type="InterPro" id="IPR025558">
    <property type="entry name" value="DUF4283"/>
</dbReference>
<organism evidence="3 4">
    <name type="scientific">Hibiscus trionum</name>
    <name type="common">Flower of an hour</name>
    <dbReference type="NCBI Taxonomy" id="183268"/>
    <lineage>
        <taxon>Eukaryota</taxon>
        <taxon>Viridiplantae</taxon>
        <taxon>Streptophyta</taxon>
        <taxon>Embryophyta</taxon>
        <taxon>Tracheophyta</taxon>
        <taxon>Spermatophyta</taxon>
        <taxon>Magnoliopsida</taxon>
        <taxon>eudicotyledons</taxon>
        <taxon>Gunneridae</taxon>
        <taxon>Pentapetalae</taxon>
        <taxon>rosids</taxon>
        <taxon>malvids</taxon>
        <taxon>Malvales</taxon>
        <taxon>Malvaceae</taxon>
        <taxon>Malvoideae</taxon>
        <taxon>Hibiscus</taxon>
    </lineage>
</organism>
<dbReference type="Proteomes" id="UP001165190">
    <property type="component" value="Unassembled WGS sequence"/>
</dbReference>
<evidence type="ECO:0000259" key="2">
    <source>
        <dbReference type="Pfam" id="PF14111"/>
    </source>
</evidence>
<feature type="compositionally biased region" description="Basic and acidic residues" evidence="1">
    <location>
        <begin position="66"/>
        <end position="87"/>
    </location>
</feature>
<feature type="region of interest" description="Disordered" evidence="1">
    <location>
        <begin position="398"/>
        <end position="417"/>
    </location>
</feature>
<dbReference type="OrthoDB" id="994333at2759"/>
<feature type="region of interest" description="Disordered" evidence="1">
    <location>
        <begin position="540"/>
        <end position="567"/>
    </location>
</feature>
<name>A0A9W7M1H2_HIBTR</name>
<dbReference type="PANTHER" id="PTHR31286:SF99">
    <property type="entry name" value="DUF4283 DOMAIN-CONTAINING PROTEIN"/>
    <property type="match status" value="1"/>
</dbReference>
<reference evidence="3" key="1">
    <citation type="submission" date="2023-05" db="EMBL/GenBank/DDBJ databases">
        <title>Genome and transcriptome analyses reveal genes involved in the formation of fine ridges on petal epidermal cells in Hibiscus trionum.</title>
        <authorList>
            <person name="Koshimizu S."/>
            <person name="Masuda S."/>
            <person name="Ishii T."/>
            <person name="Shirasu K."/>
            <person name="Hoshino A."/>
            <person name="Arita M."/>
        </authorList>
    </citation>
    <scope>NUCLEOTIDE SEQUENCE</scope>
    <source>
        <strain evidence="3">Hamamatsu line</strain>
    </source>
</reference>
<gene>
    <name evidence="3" type="ORF">HRI_001925800</name>
</gene>
<keyword evidence="4" id="KW-1185">Reference proteome</keyword>
<sequence>MSGSEVCGNPLALKNSALAGRPSDSMVTKEDEVAVAETPPISESVEGMEEIRMDVDTTPAQTGGGEIREMHHQDHGGSDGSSESKSKLSFRDIVVGQDRNGHKENSIRELDVELREGDVVIGNRGSISEISFSDRVHKIIDERLAKSIVVRLLCRSIGYRALQNRVKSMWNPSGEINIVDLDNDYFLIRFAEEKDYERVLTGEPWMIYGSYLTVQPWSRNFSTSEDHPGKILVWVRLPGLPYRYYSRSLFAAIVGTLGEVVHIDFNTTEGSRGKFARLVVVVDLEKPLTPAIVIDGRRQVIEYEGLPLICFSCGKYGNAKEICGVKVTDTTKAKEVVQDNKDAYSMFGPWMQATNRRRRGGIGQKGSVHGAREPARLGSRFTPLIIVDEVQGHEGATNIPGNAANGSAAGLDVGPSSQRAADGVEQVLNQAHTITKEAGTDVSVGTSTMEAGPRNIVSEGLVAQSDVTKGTSAQRSVLKGSVTGNGANGGGARQHKLKEVVVAPRAAAIEEPTSLKASNHVDVRVVNEGQKNQPVVVQKTPLQDANGRHNMGYGRGGSTKNPSRNRLAPKSVALKGSKTKKSDGGNLHQVAVQDWAKSFANSLTLEPSKAGPRGETEMASGAKGDTSVQ</sequence>
<dbReference type="Pfam" id="PF14111">
    <property type="entry name" value="DUF4283"/>
    <property type="match status" value="1"/>
</dbReference>
<dbReference type="InterPro" id="IPR040256">
    <property type="entry name" value="At4g02000-like"/>
</dbReference>
<feature type="region of interest" description="Disordered" evidence="1">
    <location>
        <begin position="603"/>
        <end position="629"/>
    </location>
</feature>
<evidence type="ECO:0000313" key="4">
    <source>
        <dbReference type="Proteomes" id="UP001165190"/>
    </source>
</evidence>
<feature type="domain" description="DUF4283" evidence="2">
    <location>
        <begin position="141"/>
        <end position="224"/>
    </location>
</feature>
<dbReference type="EMBL" id="BSYR01000019">
    <property type="protein sequence ID" value="GMI82565.1"/>
    <property type="molecule type" value="Genomic_DNA"/>
</dbReference>
<dbReference type="AlphaFoldDB" id="A0A9W7M1H2"/>
<feature type="region of interest" description="Disordered" evidence="1">
    <location>
        <begin position="1"/>
        <end position="87"/>
    </location>
</feature>
<comment type="caution">
    <text evidence="3">The sequence shown here is derived from an EMBL/GenBank/DDBJ whole genome shotgun (WGS) entry which is preliminary data.</text>
</comment>
<protein>
    <recommendedName>
        <fullName evidence="2">DUF4283 domain-containing protein</fullName>
    </recommendedName>
</protein>
<proteinExistence type="predicted"/>